<dbReference type="GO" id="GO:0031012">
    <property type="term" value="C:extracellular matrix"/>
    <property type="evidence" value="ECO:0007669"/>
    <property type="project" value="InterPro"/>
</dbReference>
<dbReference type="InterPro" id="IPR006026">
    <property type="entry name" value="Peptidase_Metallo"/>
</dbReference>
<dbReference type="GeneID" id="69802152"/>
<evidence type="ECO:0000313" key="8">
    <source>
        <dbReference type="Proteomes" id="UP000051957"/>
    </source>
</evidence>
<dbReference type="Pfam" id="PF00413">
    <property type="entry name" value="Peptidase_M10"/>
    <property type="match status" value="1"/>
</dbReference>
<organism evidence="7 8">
    <name type="scientific">Lentilactobacillus parabuchneri DSM 5707 = NBRC 107865</name>
    <dbReference type="NCBI Taxonomy" id="1423784"/>
    <lineage>
        <taxon>Bacteria</taxon>
        <taxon>Bacillati</taxon>
        <taxon>Bacillota</taxon>
        <taxon>Bacilli</taxon>
        <taxon>Lactobacillales</taxon>
        <taxon>Lactobacillaceae</taxon>
        <taxon>Lentilactobacillus</taxon>
    </lineage>
</organism>
<comment type="caution">
    <text evidence="7">The sequence shown here is derived from an EMBL/GenBank/DDBJ whole genome shotgun (WGS) entry which is preliminary data.</text>
</comment>
<dbReference type="GO" id="GO:0004222">
    <property type="term" value="F:metalloendopeptidase activity"/>
    <property type="evidence" value="ECO:0007669"/>
    <property type="project" value="InterPro"/>
</dbReference>
<dbReference type="InterPro" id="IPR001818">
    <property type="entry name" value="Pept_M10_metallopeptidase"/>
</dbReference>
<evidence type="ECO:0000256" key="5">
    <source>
        <dbReference type="SAM" id="SignalP"/>
    </source>
</evidence>
<sequence>MKKRSFVVTALASVTVALAMPLAISTPASPITYAKSTKKVAGKTVAKAIRSTPDLNPTASVRKFPASVYDKYWQVFDRWYNVQPMSQPGTFKNHTAKVYVANKALKSYTYAAMQNWNKALKVKAFKLGTKANHTITVGFKNAGTGEGSWDGYYITNRLYINYNFFDNTQYLPAVYKAETGTPLPTASQQPTSAEYKSLYATYWKSVLTHELGHSLGLDHTPYSNDIMAADSGTKSGDAKYSWDNLKVVNNDFAEFQNQLSTRDINRAKLTKVLGYW</sequence>
<feature type="signal peptide" evidence="5">
    <location>
        <begin position="1"/>
        <end position="19"/>
    </location>
</feature>
<keyword evidence="5" id="KW-0732">Signal</keyword>
<dbReference type="InterPro" id="IPR024079">
    <property type="entry name" value="MetalloPept_cat_dom_sf"/>
</dbReference>
<dbReference type="GO" id="GO:0006508">
    <property type="term" value="P:proteolysis"/>
    <property type="evidence" value="ECO:0007669"/>
    <property type="project" value="UniProtKB-KW"/>
</dbReference>
<dbReference type="RefSeq" id="WP_057909714.1">
    <property type="nucleotide sequence ID" value="NZ_AZGK01000006.1"/>
</dbReference>
<proteinExistence type="predicted"/>
<evidence type="ECO:0000256" key="2">
    <source>
        <dbReference type="ARBA" id="ARBA00022723"/>
    </source>
</evidence>
<dbReference type="AlphaFoldDB" id="A0A0R1YVA3"/>
<dbReference type="SMART" id="SM00235">
    <property type="entry name" value="ZnMc"/>
    <property type="match status" value="1"/>
</dbReference>
<dbReference type="GO" id="GO:0008270">
    <property type="term" value="F:zinc ion binding"/>
    <property type="evidence" value="ECO:0007669"/>
    <property type="project" value="InterPro"/>
</dbReference>
<keyword evidence="4" id="KW-0862">Zinc</keyword>
<keyword evidence="1" id="KW-0645">Protease</keyword>
<reference evidence="7 8" key="1">
    <citation type="journal article" date="2015" name="Genome Announc.">
        <title>Expanding the biotechnology potential of lactobacilli through comparative genomics of 213 strains and associated genera.</title>
        <authorList>
            <person name="Sun Z."/>
            <person name="Harris H.M."/>
            <person name="McCann A."/>
            <person name="Guo C."/>
            <person name="Argimon S."/>
            <person name="Zhang W."/>
            <person name="Yang X."/>
            <person name="Jeffery I.B."/>
            <person name="Cooney J.C."/>
            <person name="Kagawa T.F."/>
            <person name="Liu W."/>
            <person name="Song Y."/>
            <person name="Salvetti E."/>
            <person name="Wrobel A."/>
            <person name="Rasinkangas P."/>
            <person name="Parkhill J."/>
            <person name="Rea M.C."/>
            <person name="O'Sullivan O."/>
            <person name="Ritari J."/>
            <person name="Douillard F.P."/>
            <person name="Paul Ross R."/>
            <person name="Yang R."/>
            <person name="Briner A.E."/>
            <person name="Felis G.E."/>
            <person name="de Vos W.M."/>
            <person name="Barrangou R."/>
            <person name="Klaenhammer T.R."/>
            <person name="Caufield P.W."/>
            <person name="Cui Y."/>
            <person name="Zhang H."/>
            <person name="O'Toole P.W."/>
        </authorList>
    </citation>
    <scope>NUCLEOTIDE SEQUENCE [LARGE SCALE GENOMIC DNA]</scope>
    <source>
        <strain evidence="7 8">DSM 5707</strain>
    </source>
</reference>
<feature type="chain" id="PRO_5038806855" evidence="5">
    <location>
        <begin position="20"/>
        <end position="276"/>
    </location>
</feature>
<keyword evidence="2" id="KW-0479">Metal-binding</keyword>
<dbReference type="EMBL" id="AZGK01000006">
    <property type="protein sequence ID" value="KRM46480.1"/>
    <property type="molecule type" value="Genomic_DNA"/>
</dbReference>
<evidence type="ECO:0000256" key="3">
    <source>
        <dbReference type="ARBA" id="ARBA00022801"/>
    </source>
</evidence>
<evidence type="ECO:0000256" key="4">
    <source>
        <dbReference type="ARBA" id="ARBA00022833"/>
    </source>
</evidence>
<gene>
    <name evidence="7" type="ORF">FC51_GL002056</name>
</gene>
<keyword evidence="3" id="KW-0378">Hydrolase</keyword>
<protein>
    <submittedName>
        <fullName evidence="7">Peptidase M10A and M12B matrixin and adamalysin</fullName>
    </submittedName>
</protein>
<dbReference type="SUPFAM" id="SSF55486">
    <property type="entry name" value="Metalloproteases ('zincins'), catalytic domain"/>
    <property type="match status" value="1"/>
</dbReference>
<name>A0A0R1YVA3_9LACO</name>
<accession>A0A0R1YVA3</accession>
<feature type="domain" description="Peptidase metallopeptidase" evidence="6">
    <location>
        <begin position="87"/>
        <end position="254"/>
    </location>
</feature>
<dbReference type="Gene3D" id="3.40.390.10">
    <property type="entry name" value="Collagenase (Catalytic Domain)"/>
    <property type="match status" value="1"/>
</dbReference>
<evidence type="ECO:0000259" key="6">
    <source>
        <dbReference type="SMART" id="SM00235"/>
    </source>
</evidence>
<dbReference type="PATRIC" id="fig|1423784.4.peg.2098"/>
<dbReference type="Proteomes" id="UP000051957">
    <property type="component" value="Unassembled WGS sequence"/>
</dbReference>
<evidence type="ECO:0000256" key="1">
    <source>
        <dbReference type="ARBA" id="ARBA00022670"/>
    </source>
</evidence>
<evidence type="ECO:0000313" key="7">
    <source>
        <dbReference type="EMBL" id="KRM46480.1"/>
    </source>
</evidence>